<evidence type="ECO:0000313" key="8">
    <source>
        <dbReference type="Proteomes" id="UP000554286"/>
    </source>
</evidence>
<evidence type="ECO:0000256" key="5">
    <source>
        <dbReference type="SAM" id="MobiDB-lite"/>
    </source>
</evidence>
<dbReference type="GO" id="GO:0016020">
    <property type="term" value="C:membrane"/>
    <property type="evidence" value="ECO:0007669"/>
    <property type="project" value="UniProtKB-SubCell"/>
</dbReference>
<evidence type="ECO:0000256" key="2">
    <source>
        <dbReference type="ARBA" id="ARBA00022692"/>
    </source>
</evidence>
<feature type="transmembrane region" description="Helical" evidence="6">
    <location>
        <begin position="116"/>
        <end position="136"/>
    </location>
</feature>
<feature type="region of interest" description="Disordered" evidence="5">
    <location>
        <begin position="171"/>
        <end position="192"/>
    </location>
</feature>
<keyword evidence="8" id="KW-1185">Reference proteome</keyword>
<evidence type="ECO:0000256" key="6">
    <source>
        <dbReference type="SAM" id="Phobius"/>
    </source>
</evidence>
<evidence type="ECO:0000313" key="7">
    <source>
        <dbReference type="EMBL" id="MBB4264595.1"/>
    </source>
</evidence>
<comment type="subcellular location">
    <subcellularLocation>
        <location evidence="1">Membrane</location>
        <topology evidence="1">Multi-pass membrane protein</topology>
    </subcellularLocation>
</comment>
<dbReference type="RefSeq" id="WP_184042226.1">
    <property type="nucleotide sequence ID" value="NZ_JACIGK010000001.1"/>
</dbReference>
<evidence type="ECO:0000256" key="3">
    <source>
        <dbReference type="ARBA" id="ARBA00022989"/>
    </source>
</evidence>
<comment type="caution">
    <text evidence="7">The sequence shown here is derived from an EMBL/GenBank/DDBJ whole genome shotgun (WGS) entry which is preliminary data.</text>
</comment>
<sequence>MITETDQTEAATDAGDAVDDAVAAGHTIPPTDAQIDNLIKTYVISAMALSLVPVPVFDIAALIAVELKLIHALARRYSVRFSENIAKSLVLSLIGGIVPITAVATAGSLLKVFPVIGSLAGGASMAILGGAITYAIGRIFAEHFASGGTLLTFRPADVRERFRDAVKRGKAEAADLNAGHPPADEGRAAASA</sequence>
<dbReference type="AlphaFoldDB" id="A0A7W6R9T9"/>
<keyword evidence="4 6" id="KW-0472">Membrane</keyword>
<evidence type="ECO:0000256" key="4">
    <source>
        <dbReference type="ARBA" id="ARBA00023136"/>
    </source>
</evidence>
<feature type="compositionally biased region" description="Basic and acidic residues" evidence="5">
    <location>
        <begin position="182"/>
        <end position="192"/>
    </location>
</feature>
<feature type="transmembrane region" description="Helical" evidence="6">
    <location>
        <begin position="42"/>
        <end position="67"/>
    </location>
</feature>
<protein>
    <submittedName>
        <fullName evidence="7">Uncharacterized protein (DUF697 family)</fullName>
    </submittedName>
</protein>
<keyword evidence="2 6" id="KW-0812">Transmembrane</keyword>
<feature type="transmembrane region" description="Helical" evidence="6">
    <location>
        <begin position="88"/>
        <end position="110"/>
    </location>
</feature>
<reference evidence="7 8" key="1">
    <citation type="submission" date="2020-08" db="EMBL/GenBank/DDBJ databases">
        <title>Genome sequencing of Purple Non-Sulfur Bacteria from various extreme environments.</title>
        <authorList>
            <person name="Mayer M."/>
        </authorList>
    </citation>
    <scope>NUCLEOTIDE SEQUENCE [LARGE SCALE GENOMIC DNA]</scope>
    <source>
        <strain evidence="7 8">JA131</strain>
    </source>
</reference>
<organism evidence="7 8">
    <name type="scientific">Roseospira visakhapatnamensis</name>
    <dbReference type="NCBI Taxonomy" id="390880"/>
    <lineage>
        <taxon>Bacteria</taxon>
        <taxon>Pseudomonadati</taxon>
        <taxon>Pseudomonadota</taxon>
        <taxon>Alphaproteobacteria</taxon>
        <taxon>Rhodospirillales</taxon>
        <taxon>Rhodospirillaceae</taxon>
        <taxon>Roseospira</taxon>
    </lineage>
</organism>
<dbReference type="Proteomes" id="UP000554286">
    <property type="component" value="Unassembled WGS sequence"/>
</dbReference>
<evidence type="ECO:0000256" key="1">
    <source>
        <dbReference type="ARBA" id="ARBA00004141"/>
    </source>
</evidence>
<dbReference type="EMBL" id="JACIGK010000001">
    <property type="protein sequence ID" value="MBB4264595.1"/>
    <property type="molecule type" value="Genomic_DNA"/>
</dbReference>
<proteinExistence type="predicted"/>
<dbReference type="Pfam" id="PF05128">
    <property type="entry name" value="DUF697"/>
    <property type="match status" value="1"/>
</dbReference>
<keyword evidence="3 6" id="KW-1133">Transmembrane helix</keyword>
<name>A0A7W6R9T9_9PROT</name>
<accession>A0A7W6R9T9</accession>
<dbReference type="InterPro" id="IPR021147">
    <property type="entry name" value="DUF697"/>
</dbReference>
<gene>
    <name evidence="7" type="ORF">GGD89_000201</name>
</gene>